<comment type="caution">
    <text evidence="2">The sequence shown here is derived from an EMBL/GenBank/DDBJ whole genome shotgun (WGS) entry which is preliminary data.</text>
</comment>
<gene>
    <name evidence="2" type="ORF">GCM10010411_00310</name>
</gene>
<evidence type="ECO:0000313" key="2">
    <source>
        <dbReference type="EMBL" id="GAA2572659.1"/>
    </source>
</evidence>
<organism evidence="2 3">
    <name type="scientific">Actinomadura fulvescens</name>
    <dbReference type="NCBI Taxonomy" id="46160"/>
    <lineage>
        <taxon>Bacteria</taxon>
        <taxon>Bacillati</taxon>
        <taxon>Actinomycetota</taxon>
        <taxon>Actinomycetes</taxon>
        <taxon>Streptosporangiales</taxon>
        <taxon>Thermomonosporaceae</taxon>
        <taxon>Actinomadura</taxon>
    </lineage>
</organism>
<protein>
    <submittedName>
        <fullName evidence="2">DUF397 domain-containing protein</fullName>
    </submittedName>
</protein>
<accession>A0ABN3P7I9</accession>
<feature type="domain" description="DUF397" evidence="1">
    <location>
        <begin position="6"/>
        <end position="25"/>
    </location>
</feature>
<feature type="domain" description="DUF397" evidence="1">
    <location>
        <begin position="46"/>
        <end position="99"/>
    </location>
</feature>
<dbReference type="Proteomes" id="UP001501509">
    <property type="component" value="Unassembled WGS sequence"/>
</dbReference>
<dbReference type="Pfam" id="PF04149">
    <property type="entry name" value="DUF397"/>
    <property type="match status" value="2"/>
</dbReference>
<evidence type="ECO:0000313" key="3">
    <source>
        <dbReference type="Proteomes" id="UP001501509"/>
    </source>
</evidence>
<sequence length="102" mass="10807">MDLSGARWRKSSYSGDNGGHCVELALVWRKSSHSGDNGGNCVELAAGWRKSSHSGDNGGECVELSTDDDVIAVRDSKDPGAGVLLFPRESFRQLTAQIKAAG</sequence>
<name>A0ABN3P7I9_9ACTN</name>
<dbReference type="InterPro" id="IPR007278">
    <property type="entry name" value="DUF397"/>
</dbReference>
<reference evidence="2 3" key="1">
    <citation type="journal article" date="2019" name="Int. J. Syst. Evol. Microbiol.">
        <title>The Global Catalogue of Microorganisms (GCM) 10K type strain sequencing project: providing services to taxonomists for standard genome sequencing and annotation.</title>
        <authorList>
            <consortium name="The Broad Institute Genomics Platform"/>
            <consortium name="The Broad Institute Genome Sequencing Center for Infectious Disease"/>
            <person name="Wu L."/>
            <person name="Ma J."/>
        </authorList>
    </citation>
    <scope>NUCLEOTIDE SEQUENCE [LARGE SCALE GENOMIC DNA]</scope>
    <source>
        <strain evidence="2 3">JCM 6833</strain>
    </source>
</reference>
<dbReference type="EMBL" id="BAAATD010000001">
    <property type="protein sequence ID" value="GAA2572659.1"/>
    <property type="molecule type" value="Genomic_DNA"/>
</dbReference>
<keyword evidence="3" id="KW-1185">Reference proteome</keyword>
<proteinExistence type="predicted"/>
<evidence type="ECO:0000259" key="1">
    <source>
        <dbReference type="Pfam" id="PF04149"/>
    </source>
</evidence>
<dbReference type="RefSeq" id="WP_344536480.1">
    <property type="nucleotide sequence ID" value="NZ_BAAATD010000001.1"/>
</dbReference>